<reference evidence="2" key="1">
    <citation type="submission" date="2017-02" db="UniProtKB">
        <authorList>
            <consortium name="WormBaseParasite"/>
        </authorList>
    </citation>
    <scope>IDENTIFICATION</scope>
</reference>
<dbReference type="Proteomes" id="UP000036681">
    <property type="component" value="Unplaced"/>
</dbReference>
<keyword evidence="1" id="KW-1185">Reference proteome</keyword>
<proteinExistence type="predicted"/>
<sequence>MVDAQIKARCADEQREAWVFLVKYNLLQKSISEYSGHNQKTQRKTRQGEAGRAQRRYLTNTLVYMQSNKIGLNKSTLY</sequence>
<dbReference type="WBParaSite" id="ALUE_0000706501-mRNA-1">
    <property type="protein sequence ID" value="ALUE_0000706501-mRNA-1"/>
    <property type="gene ID" value="ALUE_0000706501"/>
</dbReference>
<organism evidence="1 2">
    <name type="scientific">Ascaris lumbricoides</name>
    <name type="common">Giant roundworm</name>
    <dbReference type="NCBI Taxonomy" id="6252"/>
    <lineage>
        <taxon>Eukaryota</taxon>
        <taxon>Metazoa</taxon>
        <taxon>Ecdysozoa</taxon>
        <taxon>Nematoda</taxon>
        <taxon>Chromadorea</taxon>
        <taxon>Rhabditida</taxon>
        <taxon>Spirurina</taxon>
        <taxon>Ascaridomorpha</taxon>
        <taxon>Ascaridoidea</taxon>
        <taxon>Ascarididae</taxon>
        <taxon>Ascaris</taxon>
    </lineage>
</organism>
<protein>
    <submittedName>
        <fullName evidence="2">Transposase</fullName>
    </submittedName>
</protein>
<accession>A0A0M3HVP2</accession>
<evidence type="ECO:0000313" key="1">
    <source>
        <dbReference type="Proteomes" id="UP000036681"/>
    </source>
</evidence>
<name>A0A0M3HVP2_ASCLU</name>
<dbReference type="AlphaFoldDB" id="A0A0M3HVP2"/>
<evidence type="ECO:0000313" key="2">
    <source>
        <dbReference type="WBParaSite" id="ALUE_0000706501-mRNA-1"/>
    </source>
</evidence>